<dbReference type="OrthoDB" id="9802525at2"/>
<feature type="domain" description="Glycosyl transferase family 1" evidence="1">
    <location>
        <begin position="256"/>
        <end position="403"/>
    </location>
</feature>
<evidence type="ECO:0000313" key="2">
    <source>
        <dbReference type="EMBL" id="SDF22413.1"/>
    </source>
</evidence>
<name>A0A1G7JC03_9BACT</name>
<dbReference type="EMBL" id="LT629690">
    <property type="protein sequence ID" value="SDF22413.1"/>
    <property type="molecule type" value="Genomic_DNA"/>
</dbReference>
<gene>
    <name evidence="2" type="ORF">SAMN05444167_1764</name>
</gene>
<dbReference type="Gene3D" id="3.40.50.2000">
    <property type="entry name" value="Glycogen Phosphorylase B"/>
    <property type="match status" value="2"/>
</dbReference>
<proteinExistence type="predicted"/>
<evidence type="ECO:0000259" key="1">
    <source>
        <dbReference type="Pfam" id="PF00534"/>
    </source>
</evidence>
<keyword evidence="2" id="KW-0808">Transferase</keyword>
<dbReference type="PANTHER" id="PTHR45947:SF3">
    <property type="entry name" value="SULFOQUINOVOSYL TRANSFERASE SQD2"/>
    <property type="match status" value="1"/>
</dbReference>
<dbReference type="GO" id="GO:0016757">
    <property type="term" value="F:glycosyltransferase activity"/>
    <property type="evidence" value="ECO:0007669"/>
    <property type="project" value="InterPro"/>
</dbReference>
<evidence type="ECO:0000313" key="3">
    <source>
        <dbReference type="Proteomes" id="UP000182427"/>
    </source>
</evidence>
<dbReference type="AlphaFoldDB" id="A0A1G7JC03"/>
<dbReference type="CDD" id="cd03801">
    <property type="entry name" value="GT4_PimA-like"/>
    <property type="match status" value="1"/>
</dbReference>
<organism evidence="2 3">
    <name type="scientific">Terriglobus roseus</name>
    <dbReference type="NCBI Taxonomy" id="392734"/>
    <lineage>
        <taxon>Bacteria</taxon>
        <taxon>Pseudomonadati</taxon>
        <taxon>Acidobacteriota</taxon>
        <taxon>Terriglobia</taxon>
        <taxon>Terriglobales</taxon>
        <taxon>Acidobacteriaceae</taxon>
        <taxon>Terriglobus</taxon>
    </lineage>
</organism>
<dbReference type="RefSeq" id="WP_083344799.1">
    <property type="nucleotide sequence ID" value="NZ_LT629690.1"/>
</dbReference>
<sequence length="438" mass="48382">MKTPSNAPTTLESSSAGSTKVVVVHNGARDRYQVALALSKAGLLECLVTDFFWSEETAFGRMLAAWLPKRVLAVLRQRSAPGLPKSQVKTCVSAGIGGFFLDKARFVPFNARRWLTRKADARLGRLAGHIAARSDAELLSYSYYAFDAFEAAGRAGILFQLHPHPETMRSLLQAELVSHPDCAHSLQQEWELNLPQDDFERLVHETRMPHASLVASSFTKRSLVAHGVNANSVRVVPYGIDLEKFRPDLTLQRDPLKPLRLLFVGRINQRKGIKYLLQALALLPDAPIELTVCGRVLDGLELFEREARRVTVRPSVSSEELVKAYQSADLFVLPSVGEGFGQVLLEALACGLPVLSTTNTAAPDLIHNGVEGFIVDARSPEQIAERLEWSLAHRDELLAMRLAARSCAETFPWARFHEGVVRCVRDVMAGHAAYEEAA</sequence>
<reference evidence="2 3" key="1">
    <citation type="submission" date="2016-10" db="EMBL/GenBank/DDBJ databases">
        <authorList>
            <person name="de Groot N.N."/>
        </authorList>
    </citation>
    <scope>NUCLEOTIDE SEQUENCE [LARGE SCALE GENOMIC DNA]</scope>
    <source>
        <strain evidence="2 3">GAS232</strain>
    </source>
</reference>
<keyword evidence="3" id="KW-1185">Reference proteome</keyword>
<dbReference type="InterPro" id="IPR050194">
    <property type="entry name" value="Glycosyltransferase_grp1"/>
</dbReference>
<accession>A0A1G7JC03</accession>
<protein>
    <submittedName>
        <fullName evidence="2">Glycosyltransferase involved in cell wall bisynthesis</fullName>
    </submittedName>
</protein>
<dbReference type="InterPro" id="IPR001296">
    <property type="entry name" value="Glyco_trans_1"/>
</dbReference>
<dbReference type="Pfam" id="PF00534">
    <property type="entry name" value="Glycos_transf_1"/>
    <property type="match status" value="1"/>
</dbReference>
<dbReference type="PANTHER" id="PTHR45947">
    <property type="entry name" value="SULFOQUINOVOSYL TRANSFERASE SQD2"/>
    <property type="match status" value="1"/>
</dbReference>
<dbReference type="SUPFAM" id="SSF53756">
    <property type="entry name" value="UDP-Glycosyltransferase/glycogen phosphorylase"/>
    <property type="match status" value="1"/>
</dbReference>
<dbReference type="Proteomes" id="UP000182427">
    <property type="component" value="Chromosome I"/>
</dbReference>